<evidence type="ECO:0000256" key="2">
    <source>
        <dbReference type="ARBA" id="ARBA00022980"/>
    </source>
</evidence>
<dbReference type="Proteomes" id="UP000182344">
    <property type="component" value="Unassembled WGS sequence"/>
</dbReference>
<dbReference type="EMBL" id="MNZO01000015">
    <property type="protein sequence ID" value="OIP87551.1"/>
    <property type="molecule type" value="Genomic_DNA"/>
</dbReference>
<proteinExistence type="inferred from homology"/>
<comment type="similarity">
    <text evidence="1">Belongs to the bacterial ribosomal protein bL17 family.</text>
</comment>
<keyword evidence="3" id="KW-0687">Ribonucleoprotein</keyword>
<keyword evidence="2" id="KW-0689">Ribosomal protein</keyword>
<dbReference type="GO" id="GO:0022625">
    <property type="term" value="C:cytosolic large ribosomal subunit"/>
    <property type="evidence" value="ECO:0007669"/>
    <property type="project" value="TreeGrafter"/>
</dbReference>
<name>A0A1J5I330_9BACT</name>
<reference evidence="5 6" key="1">
    <citation type="journal article" date="2016" name="Environ. Microbiol.">
        <title>Genomic resolution of a cold subsurface aquifer community provides metabolic insights for novel microbes adapted to high CO concentrations.</title>
        <authorList>
            <person name="Probst A.J."/>
            <person name="Castelle C.J."/>
            <person name="Singh A."/>
            <person name="Brown C.T."/>
            <person name="Anantharaman K."/>
            <person name="Sharon I."/>
            <person name="Hug L.A."/>
            <person name="Burstein D."/>
            <person name="Emerson J.B."/>
            <person name="Thomas B.C."/>
            <person name="Banfield J.F."/>
        </authorList>
    </citation>
    <scope>NUCLEOTIDE SEQUENCE [LARGE SCALE GENOMIC DNA]</scope>
    <source>
        <strain evidence="5">CG2_30_35_20</strain>
    </source>
</reference>
<dbReference type="STRING" id="1805376.AUK05_01030"/>
<dbReference type="AlphaFoldDB" id="A0A1J5I330"/>
<dbReference type="Pfam" id="PF01196">
    <property type="entry name" value="Ribosomal_L17"/>
    <property type="match status" value="1"/>
</dbReference>
<dbReference type="InterPro" id="IPR036373">
    <property type="entry name" value="Ribosomal_bL17_sf"/>
</dbReference>
<evidence type="ECO:0000256" key="4">
    <source>
        <dbReference type="ARBA" id="ARBA00035494"/>
    </source>
</evidence>
<dbReference type="Gene3D" id="3.90.1030.10">
    <property type="entry name" value="Ribosomal protein L17"/>
    <property type="match status" value="1"/>
</dbReference>
<gene>
    <name evidence="5" type="ORF">AUK05_01030</name>
</gene>
<evidence type="ECO:0000256" key="1">
    <source>
        <dbReference type="ARBA" id="ARBA00008777"/>
    </source>
</evidence>
<evidence type="ECO:0000313" key="5">
    <source>
        <dbReference type="EMBL" id="OIP87551.1"/>
    </source>
</evidence>
<organism evidence="5 6">
    <name type="scientific">Candidatus Shapirobacteria bacterium CG2_30_35_20</name>
    <dbReference type="NCBI Taxonomy" id="1805376"/>
    <lineage>
        <taxon>Bacteria</taxon>
        <taxon>Candidatus Shapironibacteriota</taxon>
    </lineage>
</organism>
<dbReference type="PANTHER" id="PTHR14413:SF16">
    <property type="entry name" value="LARGE RIBOSOMAL SUBUNIT PROTEIN BL17M"/>
    <property type="match status" value="1"/>
</dbReference>
<comment type="caution">
    <text evidence="5">The sequence shown here is derived from an EMBL/GenBank/DDBJ whole genome shotgun (WGS) entry which is preliminary data.</text>
</comment>
<dbReference type="GO" id="GO:0003735">
    <property type="term" value="F:structural constituent of ribosome"/>
    <property type="evidence" value="ECO:0007669"/>
    <property type="project" value="InterPro"/>
</dbReference>
<protein>
    <recommendedName>
        <fullName evidence="4">50S ribosomal protein L17</fullName>
    </recommendedName>
</protein>
<dbReference type="PANTHER" id="PTHR14413">
    <property type="entry name" value="RIBOSOMAL PROTEIN L17"/>
    <property type="match status" value="1"/>
</dbReference>
<dbReference type="SUPFAM" id="SSF64263">
    <property type="entry name" value="Prokaryotic ribosomal protein L17"/>
    <property type="match status" value="1"/>
</dbReference>
<sequence length="145" mass="16504">MRHRILGRQLNRTAKLRWSLFRSQLRSLFTYGFINTTEAKAKSILNNAEKITGLAIKGTINDIKEINKTFANEKFVKEIVAKIQNSLSGRTSNFLKIQRVGFRQGDNALISKLSFYKELVAIKPEIKLEPKAKKAKAAKLVVKKN</sequence>
<dbReference type="GO" id="GO:0006412">
    <property type="term" value="P:translation"/>
    <property type="evidence" value="ECO:0007669"/>
    <property type="project" value="InterPro"/>
</dbReference>
<dbReference type="InterPro" id="IPR000456">
    <property type="entry name" value="Ribosomal_bL17"/>
</dbReference>
<evidence type="ECO:0000256" key="3">
    <source>
        <dbReference type="ARBA" id="ARBA00023274"/>
    </source>
</evidence>
<accession>A0A1J5I330</accession>
<evidence type="ECO:0000313" key="6">
    <source>
        <dbReference type="Proteomes" id="UP000182344"/>
    </source>
</evidence>